<dbReference type="KEGG" id="mpag:C0J29_06075"/>
<evidence type="ECO:0000313" key="11">
    <source>
        <dbReference type="Proteomes" id="UP000465240"/>
    </source>
</evidence>
<feature type="transmembrane region" description="Helical" evidence="7">
    <location>
        <begin position="221"/>
        <end position="243"/>
    </location>
</feature>
<reference evidence="10" key="3">
    <citation type="submission" date="2023-06" db="EMBL/GenBank/DDBJ databases">
        <title>Identification of two novel mycobacterium reveal diversities and complexities of Mycobacterium gordonae clade.</title>
        <authorList>
            <person name="Matsumoto Y."/>
            <person name="Nakamura S."/>
            <person name="Motooka D."/>
            <person name="Fukushima K."/>
        </authorList>
    </citation>
    <scope>NUCLEOTIDE SEQUENCE</scope>
    <source>
        <strain evidence="10">TY812</strain>
    </source>
</reference>
<gene>
    <name evidence="10" type="primary">eccD</name>
    <name evidence="9" type="synonym">eccD4</name>
    <name evidence="9" type="ORF">MPRG_06920</name>
    <name evidence="10" type="ORF">QXL92_18855</name>
</gene>
<feature type="transmembrane region" description="Helical" evidence="7">
    <location>
        <begin position="406"/>
        <end position="432"/>
    </location>
</feature>
<comment type="caution">
    <text evidence="10">The sequence shown here is derived from an EMBL/GenBank/DDBJ whole genome shotgun (WGS) entry which is preliminary data.</text>
</comment>
<keyword evidence="3" id="KW-1003">Cell membrane</keyword>
<dbReference type="EMBL" id="BLKX01000001">
    <property type="protein sequence ID" value="GFG77416.1"/>
    <property type="molecule type" value="Genomic_DNA"/>
</dbReference>
<evidence type="ECO:0000313" key="12">
    <source>
        <dbReference type="Proteomes" id="UP001229081"/>
    </source>
</evidence>
<feature type="transmembrane region" description="Helical" evidence="7">
    <location>
        <begin position="309"/>
        <end position="340"/>
    </location>
</feature>
<evidence type="ECO:0000256" key="5">
    <source>
        <dbReference type="ARBA" id="ARBA00022989"/>
    </source>
</evidence>
<keyword evidence="5 7" id="KW-1133">Transmembrane helix</keyword>
<organism evidence="10 12">
    <name type="scientific">Mycobacterium paragordonae</name>
    <dbReference type="NCBI Taxonomy" id="1389713"/>
    <lineage>
        <taxon>Bacteria</taxon>
        <taxon>Bacillati</taxon>
        <taxon>Actinomycetota</taxon>
        <taxon>Actinomycetes</taxon>
        <taxon>Mycobacteriales</taxon>
        <taxon>Mycobacteriaceae</taxon>
        <taxon>Mycobacterium</taxon>
    </lineage>
</organism>
<protein>
    <submittedName>
        <fullName evidence="9">ESX-4 secretion system protein eccD4</fullName>
    </submittedName>
    <submittedName>
        <fullName evidence="10">Type VII secretion integral membrane protein EccD</fullName>
    </submittedName>
</protein>
<evidence type="ECO:0000256" key="4">
    <source>
        <dbReference type="ARBA" id="ARBA00022692"/>
    </source>
</evidence>
<evidence type="ECO:0000259" key="8">
    <source>
        <dbReference type="Pfam" id="PF19053"/>
    </source>
</evidence>
<feature type="transmembrane region" description="Helical" evidence="7">
    <location>
        <begin position="112"/>
        <end position="130"/>
    </location>
</feature>
<evidence type="ECO:0000256" key="1">
    <source>
        <dbReference type="ARBA" id="ARBA00004651"/>
    </source>
</evidence>
<sequence>MPTTDPELRRVAVHAGSASVDLTLPASVPVAELIPSIADAIGGVTPGTRYHLARLGASPLPHSTTLRQNDIRDGTALVLSPQPPAPPAVRYDDDVQAVSAALGSPPRSRRRLIAALAAACFTAAGALALIRSVGGNPGRADTAAAAAGTAAVTALIVAVVILRIRRDPIAGLTLSLIAATSAALAGLLAVRGTLGAPNVLLAAMAAGATAVLAIRVIRCGVVILAATACSAAIAAVAALASIVTGAPSHAVGSVTALACLGLIEAAPWLSIRSAGLVPSIDGDDQRPESELAARAVRADSRLTSLRAGFAAAAAIAAVTAALAAQRAIGLGAVTGAVLLLHTRTDRPRQLPFAIIGISTLATTLVIATAHLPHQAPWIAALASTAAAAAIYLGFVAPAVTPVVRRGVHAVGCVALALVAPLTCWTCGAFGAVRGLGPLRT</sequence>
<dbReference type="InterPro" id="IPR044049">
    <property type="entry name" value="EccD_transm"/>
</dbReference>
<feature type="transmembrane region" description="Helical" evidence="7">
    <location>
        <begin position="196"/>
        <end position="214"/>
    </location>
</feature>
<keyword evidence="4 7" id="KW-0812">Transmembrane</keyword>
<dbReference type="NCBIfam" id="TIGR03920">
    <property type="entry name" value="T7SS_EccD"/>
    <property type="match status" value="1"/>
</dbReference>
<feature type="transmembrane region" description="Helical" evidence="7">
    <location>
        <begin position="142"/>
        <end position="162"/>
    </location>
</feature>
<feature type="transmembrane region" description="Helical" evidence="7">
    <location>
        <begin position="169"/>
        <end position="190"/>
    </location>
</feature>
<dbReference type="InterPro" id="IPR024962">
    <property type="entry name" value="YukD-like"/>
</dbReference>
<dbReference type="Gene3D" id="3.10.20.90">
    <property type="entry name" value="Phosphatidylinositol 3-kinase Catalytic Subunit, Chain A, domain 1"/>
    <property type="match status" value="1"/>
</dbReference>
<reference evidence="9" key="2">
    <citation type="submission" date="2020-02" db="EMBL/GenBank/DDBJ databases">
        <authorList>
            <person name="Matsumoto Y."/>
            <person name="Kinjo T."/>
            <person name="Motooka D."/>
            <person name="Nabeya D."/>
            <person name="Jung N."/>
            <person name="Uechi K."/>
            <person name="Horii T."/>
            <person name="Iida T."/>
            <person name="Fujita J."/>
            <person name="Nakamura S."/>
        </authorList>
    </citation>
    <scope>NUCLEOTIDE SEQUENCE</scope>
    <source>
        <strain evidence="9">JCM 18565</strain>
    </source>
</reference>
<dbReference type="EMBL" id="JAUFSA010000001">
    <property type="protein sequence ID" value="MDP7736805.1"/>
    <property type="molecule type" value="Genomic_DNA"/>
</dbReference>
<evidence type="ECO:0000256" key="2">
    <source>
        <dbReference type="ARBA" id="ARBA00006162"/>
    </source>
</evidence>
<evidence type="ECO:0000313" key="10">
    <source>
        <dbReference type="EMBL" id="MDP7736805.1"/>
    </source>
</evidence>
<accession>A0AAJ1W255</accession>
<evidence type="ECO:0000256" key="7">
    <source>
        <dbReference type="SAM" id="Phobius"/>
    </source>
</evidence>
<keyword evidence="11" id="KW-1185">Reference proteome</keyword>
<comment type="similarity">
    <text evidence="2">Belongs to the EccD/Snm4 family.</text>
</comment>
<name>A0AAJ1W255_9MYCO</name>
<dbReference type="AlphaFoldDB" id="A0AAJ1W255"/>
<dbReference type="GO" id="GO:0005886">
    <property type="term" value="C:plasma membrane"/>
    <property type="evidence" value="ECO:0007669"/>
    <property type="project" value="UniProtKB-SubCell"/>
</dbReference>
<feature type="transmembrane region" description="Helical" evidence="7">
    <location>
        <begin position="352"/>
        <end position="371"/>
    </location>
</feature>
<keyword evidence="6 7" id="KW-0472">Membrane</keyword>
<evidence type="ECO:0000256" key="6">
    <source>
        <dbReference type="ARBA" id="ARBA00023136"/>
    </source>
</evidence>
<feature type="transmembrane region" description="Helical" evidence="7">
    <location>
        <begin position="377"/>
        <end position="399"/>
    </location>
</feature>
<dbReference type="Pfam" id="PF08817">
    <property type="entry name" value="YukD"/>
    <property type="match status" value="1"/>
</dbReference>
<dbReference type="RefSeq" id="WP_120791777.1">
    <property type="nucleotide sequence ID" value="NZ_BLKX01000001.1"/>
</dbReference>
<proteinExistence type="inferred from homology"/>
<evidence type="ECO:0000256" key="3">
    <source>
        <dbReference type="ARBA" id="ARBA00022475"/>
    </source>
</evidence>
<dbReference type="Proteomes" id="UP000465240">
    <property type="component" value="Unassembled WGS sequence"/>
</dbReference>
<reference evidence="9 11" key="1">
    <citation type="journal article" date="2019" name="Emerg. Microbes Infect.">
        <title>Comprehensive subspecies identification of 175 nontuberculous mycobacteria species based on 7547 genomic profiles.</title>
        <authorList>
            <person name="Matsumoto Y."/>
            <person name="Kinjo T."/>
            <person name="Motooka D."/>
            <person name="Nabeya D."/>
            <person name="Jung N."/>
            <person name="Uechi K."/>
            <person name="Horii T."/>
            <person name="Iida T."/>
            <person name="Fujita J."/>
            <person name="Nakamura S."/>
        </authorList>
    </citation>
    <scope>NUCLEOTIDE SEQUENCE [LARGE SCALE GENOMIC DNA]</scope>
    <source>
        <strain evidence="9 11">JCM 18565</strain>
    </source>
</reference>
<dbReference type="InterPro" id="IPR006707">
    <property type="entry name" value="T7SS_EccD"/>
</dbReference>
<feature type="domain" description="EccD-like transmembrane" evidence="8">
    <location>
        <begin position="111"/>
        <end position="435"/>
    </location>
</feature>
<comment type="subcellular location">
    <subcellularLocation>
        <location evidence="1">Cell membrane</location>
        <topology evidence="1">Multi-pass membrane protein</topology>
    </subcellularLocation>
</comment>
<dbReference type="Proteomes" id="UP001229081">
    <property type="component" value="Unassembled WGS sequence"/>
</dbReference>
<dbReference type="Pfam" id="PF19053">
    <property type="entry name" value="EccD"/>
    <property type="match status" value="1"/>
</dbReference>
<evidence type="ECO:0000313" key="9">
    <source>
        <dbReference type="EMBL" id="GFG77416.1"/>
    </source>
</evidence>